<dbReference type="NCBIfam" id="TIGR03907">
    <property type="entry name" value="QH_beta"/>
    <property type="match status" value="1"/>
</dbReference>
<dbReference type="RefSeq" id="WP_103704251.1">
    <property type="nucleotide sequence ID" value="NZ_PQGA01000004.1"/>
</dbReference>
<feature type="chain" id="PRO_5015465536" evidence="1">
    <location>
        <begin position="28"/>
        <end position="389"/>
    </location>
</feature>
<dbReference type="InterPro" id="IPR015943">
    <property type="entry name" value="WD40/YVTN_repeat-like_dom_sf"/>
</dbReference>
<keyword evidence="1" id="KW-0732">Signal</keyword>
<dbReference type="InterPro" id="IPR023879">
    <property type="entry name" value="QH-AmDH_bsu"/>
</dbReference>
<dbReference type="InterPro" id="IPR051200">
    <property type="entry name" value="Host-pathogen_enzymatic-act"/>
</dbReference>
<dbReference type="InterPro" id="IPR011044">
    <property type="entry name" value="Quino_amine_DH_bsu"/>
</dbReference>
<protein>
    <submittedName>
        <fullName evidence="2">Quinohemoprotein amine dehydrogenase beta subunit</fullName>
    </submittedName>
</protein>
<keyword evidence="3" id="KW-1185">Reference proteome</keyword>
<sequence length="389" mass="42574">MALRKQTACAALAAALATCIVALPALAQTEPAAEVGAKLAANTAAPLAGGHEYLAVTNYPNNLSVIDTATDSVVKTCALPDAFGPGTMQISPDRKRAYVLNNHYGDLYGVDLDSCKAVFHAALAQQWDERARAMFSIALSPDGKEIYSVVNPTKMNRDSYEVQAPRLQVWSTDGGMDAKPIRSFPAPRQTTMIQAADDGSLFIVGPDIYRMNAQTGKYDVAVPLRNWTRPLYGRPDVLYVWPQQRPQHAFNLLYTADRFPDEKKDPAKAQTMYGYVDIDLKSGKAALTDFAPFTEVYFTGGRSPKDPNVMYGVLNRLAKYDIKNEKMVASAALDHSYYCLSLNKEGDKIYLAGTFNTVAVYDADTLKKLKDIPLPGGDMAITTAQIFTR</sequence>
<organism evidence="2 3">
    <name type="scientific">Paraburkholderia eburnea</name>
    <dbReference type="NCBI Taxonomy" id="1189126"/>
    <lineage>
        <taxon>Bacteria</taxon>
        <taxon>Pseudomonadati</taxon>
        <taxon>Pseudomonadota</taxon>
        <taxon>Betaproteobacteria</taxon>
        <taxon>Burkholderiales</taxon>
        <taxon>Burkholderiaceae</taxon>
        <taxon>Paraburkholderia</taxon>
    </lineage>
</organism>
<dbReference type="Proteomes" id="UP000237381">
    <property type="component" value="Unassembled WGS sequence"/>
</dbReference>
<reference evidence="2 3" key="1">
    <citation type="submission" date="2018-01" db="EMBL/GenBank/DDBJ databases">
        <title>Genomic Encyclopedia of Type Strains, Phase III (KMG-III): the genomes of soil and plant-associated and newly described type strains.</title>
        <authorList>
            <person name="Whitman W."/>
        </authorList>
    </citation>
    <scope>NUCLEOTIDE SEQUENCE [LARGE SCALE GENOMIC DNA]</scope>
    <source>
        <strain evidence="2 3">JCM 18070</strain>
    </source>
</reference>
<gene>
    <name evidence="2" type="ORF">B0G62_104146</name>
</gene>
<dbReference type="OrthoDB" id="5345984at2"/>
<dbReference type="EMBL" id="PQGA01000004">
    <property type="protein sequence ID" value="POR52849.1"/>
    <property type="molecule type" value="Genomic_DNA"/>
</dbReference>
<proteinExistence type="predicted"/>
<name>A0A2S4MDY9_9BURK</name>
<accession>A0A2S4MDY9</accession>
<dbReference type="SUPFAM" id="SSF50969">
    <property type="entry name" value="YVTN repeat-like/Quinoprotein amine dehydrogenase"/>
    <property type="match status" value="1"/>
</dbReference>
<evidence type="ECO:0000256" key="1">
    <source>
        <dbReference type="SAM" id="SignalP"/>
    </source>
</evidence>
<dbReference type="Gene3D" id="2.130.10.10">
    <property type="entry name" value="YVTN repeat-like/Quinoprotein amine dehydrogenase"/>
    <property type="match status" value="1"/>
</dbReference>
<dbReference type="PANTHER" id="PTHR47197:SF3">
    <property type="entry name" value="DIHYDRO-HEME D1 DEHYDROGENASE"/>
    <property type="match status" value="1"/>
</dbReference>
<comment type="caution">
    <text evidence="2">The sequence shown here is derived from an EMBL/GenBank/DDBJ whole genome shotgun (WGS) entry which is preliminary data.</text>
</comment>
<evidence type="ECO:0000313" key="3">
    <source>
        <dbReference type="Proteomes" id="UP000237381"/>
    </source>
</evidence>
<feature type="signal peptide" evidence="1">
    <location>
        <begin position="1"/>
        <end position="27"/>
    </location>
</feature>
<dbReference type="PANTHER" id="PTHR47197">
    <property type="entry name" value="PROTEIN NIRF"/>
    <property type="match status" value="1"/>
</dbReference>
<dbReference type="AlphaFoldDB" id="A0A2S4MDY9"/>
<evidence type="ECO:0000313" key="2">
    <source>
        <dbReference type="EMBL" id="POR52849.1"/>
    </source>
</evidence>